<dbReference type="SUPFAM" id="SSF143120">
    <property type="entry name" value="YefM-like"/>
    <property type="match status" value="1"/>
</dbReference>
<proteinExistence type="inferred from homology"/>
<dbReference type="InterPro" id="IPR006442">
    <property type="entry name" value="Antitoxin_Phd/YefM"/>
</dbReference>
<comment type="function">
    <text evidence="2">Antitoxin component of a type II toxin-antitoxin (TA) system.</text>
</comment>
<keyword evidence="4" id="KW-1185">Reference proteome</keyword>
<dbReference type="Pfam" id="PF02604">
    <property type="entry name" value="PhdYeFM_antitox"/>
    <property type="match status" value="1"/>
</dbReference>
<name>A0A7G6E668_THEFR</name>
<dbReference type="NCBIfam" id="TIGR01552">
    <property type="entry name" value="phd_fam"/>
    <property type="match status" value="1"/>
</dbReference>
<dbReference type="Gene3D" id="3.40.1620.10">
    <property type="entry name" value="YefM-like domain"/>
    <property type="match status" value="1"/>
</dbReference>
<dbReference type="OrthoDB" id="9795585at2"/>
<dbReference type="KEGG" id="tfr:BR63_15605"/>
<dbReference type="InterPro" id="IPR036165">
    <property type="entry name" value="YefM-like_sf"/>
</dbReference>
<protein>
    <recommendedName>
        <fullName evidence="2">Antitoxin</fullName>
    </recommendedName>
</protein>
<evidence type="ECO:0000256" key="2">
    <source>
        <dbReference type="RuleBase" id="RU362080"/>
    </source>
</evidence>
<evidence type="ECO:0000256" key="1">
    <source>
        <dbReference type="ARBA" id="ARBA00009981"/>
    </source>
</evidence>
<dbReference type="AlphaFoldDB" id="A0A7G6E668"/>
<dbReference type="RefSeq" id="WP_081908128.1">
    <property type="nucleotide sequence ID" value="NZ_CP045798.1"/>
</dbReference>
<evidence type="ECO:0000313" key="3">
    <source>
        <dbReference type="EMBL" id="QNB47572.1"/>
    </source>
</evidence>
<organism evidence="3 4">
    <name type="scientific">Thermanaerosceptrum fracticalcis</name>
    <dbReference type="NCBI Taxonomy" id="1712410"/>
    <lineage>
        <taxon>Bacteria</taxon>
        <taxon>Bacillati</taxon>
        <taxon>Bacillota</taxon>
        <taxon>Clostridia</taxon>
        <taxon>Eubacteriales</taxon>
        <taxon>Peptococcaceae</taxon>
        <taxon>Thermanaerosceptrum</taxon>
    </lineage>
</organism>
<sequence length="109" mass="12735">MYKIIPSADLRNKYSQIAEFAKQNHEPVILTKNGEGDLIVMSIELFEEKETELQLYKRLAENKMDIAKGHYQSGSEFSKQLSKYIKNDNTNLINELKETYLKKEEPNHV</sequence>
<dbReference type="EMBL" id="CP045798">
    <property type="protein sequence ID" value="QNB47572.1"/>
    <property type="molecule type" value="Genomic_DNA"/>
</dbReference>
<dbReference type="Proteomes" id="UP000515847">
    <property type="component" value="Chromosome"/>
</dbReference>
<gene>
    <name evidence="3" type="ORF">BR63_15605</name>
</gene>
<accession>A0A7G6E668</accession>
<comment type="similarity">
    <text evidence="1 2">Belongs to the phD/YefM antitoxin family.</text>
</comment>
<evidence type="ECO:0000313" key="4">
    <source>
        <dbReference type="Proteomes" id="UP000515847"/>
    </source>
</evidence>
<reference evidence="3 4" key="1">
    <citation type="journal article" date="2019" name="Front. Microbiol.">
        <title>Thermoanaerosceptrum fracticalcis gen. nov. sp. nov., a Novel Fumarate-Fermenting Microorganism From a Deep Fractured Carbonate Aquifer of the US Great Basin.</title>
        <authorList>
            <person name="Hamilton-Brehm S.D."/>
            <person name="Stewart L.E."/>
            <person name="Zavarin M."/>
            <person name="Caldwell M."/>
            <person name="Lawson P.A."/>
            <person name="Onstott T.C."/>
            <person name="Grzymski J."/>
            <person name="Neveux I."/>
            <person name="Lollar B.S."/>
            <person name="Russell C.E."/>
            <person name="Moser D.P."/>
        </authorList>
    </citation>
    <scope>NUCLEOTIDE SEQUENCE [LARGE SCALE GENOMIC DNA]</scope>
    <source>
        <strain evidence="3 4">DRI-13</strain>
    </source>
</reference>